<dbReference type="Pfam" id="PF07811">
    <property type="entry name" value="TadE"/>
    <property type="match status" value="1"/>
</dbReference>
<evidence type="ECO:0000313" key="3">
    <source>
        <dbReference type="Proteomes" id="UP001596523"/>
    </source>
</evidence>
<feature type="domain" description="TadE-like" evidence="1">
    <location>
        <begin position="6"/>
        <end position="46"/>
    </location>
</feature>
<sequence length="126" mass="12774">MLGDRGAAATQLVLVFPALILVLLMGIQFALAWHAQHIAQTAASQALAAASTQHGNAGGGQARAREVVSRIGGRVLVAPSVRVTRGAETVHVRVSGGVIAVAPGLDLRAEGTAAGPVDRWTTPGGR</sequence>
<dbReference type="EMBL" id="JBHTCF010000009">
    <property type="protein sequence ID" value="MFC7306806.1"/>
    <property type="molecule type" value="Genomic_DNA"/>
</dbReference>
<keyword evidence="3" id="KW-1185">Reference proteome</keyword>
<comment type="caution">
    <text evidence="2">The sequence shown here is derived from an EMBL/GenBank/DDBJ whole genome shotgun (WGS) entry which is preliminary data.</text>
</comment>
<gene>
    <name evidence="2" type="ORF">ACFQVC_21560</name>
</gene>
<dbReference type="InterPro" id="IPR012495">
    <property type="entry name" value="TadE-like_dom"/>
</dbReference>
<dbReference type="RefSeq" id="WP_381832555.1">
    <property type="nucleotide sequence ID" value="NZ_JBHTCF010000009.1"/>
</dbReference>
<proteinExistence type="predicted"/>
<accession>A0ABW2JL00</accession>
<dbReference type="Proteomes" id="UP001596523">
    <property type="component" value="Unassembled WGS sequence"/>
</dbReference>
<organism evidence="2 3">
    <name type="scientific">Streptomyces monticola</name>
    <dbReference type="NCBI Taxonomy" id="2666263"/>
    <lineage>
        <taxon>Bacteria</taxon>
        <taxon>Bacillati</taxon>
        <taxon>Actinomycetota</taxon>
        <taxon>Actinomycetes</taxon>
        <taxon>Kitasatosporales</taxon>
        <taxon>Streptomycetaceae</taxon>
        <taxon>Streptomyces</taxon>
    </lineage>
</organism>
<protein>
    <submittedName>
        <fullName evidence="2">TadE family protein</fullName>
    </submittedName>
</protein>
<evidence type="ECO:0000313" key="2">
    <source>
        <dbReference type="EMBL" id="MFC7306806.1"/>
    </source>
</evidence>
<name>A0ABW2JL00_9ACTN</name>
<evidence type="ECO:0000259" key="1">
    <source>
        <dbReference type="Pfam" id="PF07811"/>
    </source>
</evidence>
<reference evidence="3" key="1">
    <citation type="journal article" date="2019" name="Int. J. Syst. Evol. Microbiol.">
        <title>The Global Catalogue of Microorganisms (GCM) 10K type strain sequencing project: providing services to taxonomists for standard genome sequencing and annotation.</title>
        <authorList>
            <consortium name="The Broad Institute Genomics Platform"/>
            <consortium name="The Broad Institute Genome Sequencing Center for Infectious Disease"/>
            <person name="Wu L."/>
            <person name="Ma J."/>
        </authorList>
    </citation>
    <scope>NUCLEOTIDE SEQUENCE [LARGE SCALE GENOMIC DNA]</scope>
    <source>
        <strain evidence="3">SYNS20</strain>
    </source>
</reference>